<dbReference type="PROSITE" id="PS50041">
    <property type="entry name" value="C_TYPE_LECTIN_2"/>
    <property type="match status" value="2"/>
</dbReference>
<name>A0A3B3CLG8_ORYME</name>
<evidence type="ECO:0000259" key="2">
    <source>
        <dbReference type="PROSITE" id="PS50041"/>
    </source>
</evidence>
<proteinExistence type="predicted"/>
<dbReference type="InterPro" id="IPR018378">
    <property type="entry name" value="C-type_lectin_CS"/>
</dbReference>
<dbReference type="CDD" id="cd00037">
    <property type="entry name" value="CLECT"/>
    <property type="match status" value="2"/>
</dbReference>
<dbReference type="InterPro" id="IPR016187">
    <property type="entry name" value="CTDL_fold"/>
</dbReference>
<feature type="domain" description="C-type lectin" evidence="2">
    <location>
        <begin position="17"/>
        <end position="125"/>
    </location>
</feature>
<feature type="domain" description="C-type lectin" evidence="2">
    <location>
        <begin position="137"/>
        <end position="227"/>
    </location>
</feature>
<dbReference type="InterPro" id="IPR001304">
    <property type="entry name" value="C-type_lectin-like"/>
</dbReference>
<dbReference type="Ensembl" id="ENSOMET00000027103.1">
    <property type="protein sequence ID" value="ENSOMEP00000018185.1"/>
    <property type="gene ID" value="ENSOMEG00000019898.1"/>
</dbReference>
<dbReference type="PANTHER" id="PTHR45784:SF3">
    <property type="entry name" value="C-TYPE LECTIN DOMAIN FAMILY 4 MEMBER K-LIKE-RELATED"/>
    <property type="match status" value="1"/>
</dbReference>
<dbReference type="SMART" id="SM00034">
    <property type="entry name" value="CLECT"/>
    <property type="match status" value="2"/>
</dbReference>
<organism evidence="3 4">
    <name type="scientific">Oryzias melastigma</name>
    <name type="common">Marine medaka</name>
    <dbReference type="NCBI Taxonomy" id="30732"/>
    <lineage>
        <taxon>Eukaryota</taxon>
        <taxon>Metazoa</taxon>
        <taxon>Chordata</taxon>
        <taxon>Craniata</taxon>
        <taxon>Vertebrata</taxon>
        <taxon>Euteleostomi</taxon>
        <taxon>Actinopterygii</taxon>
        <taxon>Neopterygii</taxon>
        <taxon>Teleostei</taxon>
        <taxon>Neoteleostei</taxon>
        <taxon>Acanthomorphata</taxon>
        <taxon>Ovalentaria</taxon>
        <taxon>Atherinomorphae</taxon>
        <taxon>Beloniformes</taxon>
        <taxon>Adrianichthyidae</taxon>
        <taxon>Oryziinae</taxon>
        <taxon>Oryzias</taxon>
    </lineage>
</organism>
<evidence type="ECO:0000313" key="3">
    <source>
        <dbReference type="Ensembl" id="ENSOMEP00000018185.1"/>
    </source>
</evidence>
<dbReference type="SUPFAM" id="SSF56436">
    <property type="entry name" value="C-type lectin-like"/>
    <property type="match status" value="2"/>
</dbReference>
<dbReference type="InterPro" id="IPR016186">
    <property type="entry name" value="C-type_lectin-like/link_sf"/>
</dbReference>
<dbReference type="PANTHER" id="PTHR45784">
    <property type="entry name" value="C-TYPE LECTIN DOMAIN FAMILY 20 MEMBER A-RELATED"/>
    <property type="match status" value="1"/>
</dbReference>
<keyword evidence="4" id="KW-1185">Reference proteome</keyword>
<protein>
    <submittedName>
        <fullName evidence="3">Macrophage mannose receptor 1-like</fullName>
    </submittedName>
</protein>
<dbReference type="AlphaFoldDB" id="A0A3B3CLG8"/>
<keyword evidence="1" id="KW-1015">Disulfide bond</keyword>
<accession>A0A3B3CLG8</accession>
<dbReference type="PROSITE" id="PS00615">
    <property type="entry name" value="C_TYPE_LECTIN_1"/>
    <property type="match status" value="1"/>
</dbReference>
<sequence>MITPVLHLQPFHFPGYSDASSHMLIAEAKSWRDAQSHCRSLSSDLVSIHSAEENTAVTNLPTSETVWIGLFRDPWKWSSGSHSSFRLWKPNQPKYNGQECVVAAFKDGGQWSNRNCETKSPFICHKENLILIEKNLTWIEALTYCQKHHVDLVLINSKDTQDKVAEIVQNATSQYVWLGLRYSCTFKFWFWIETTPSCYQNWMPGQGPEMVYECGYNPNLKESCLEVIKIKYISIMTVFIYFSRIMCFYISK</sequence>
<dbReference type="GeneTree" id="ENSGT01100000263473"/>
<reference evidence="3" key="1">
    <citation type="submission" date="2025-08" db="UniProtKB">
        <authorList>
            <consortium name="Ensembl"/>
        </authorList>
    </citation>
    <scope>IDENTIFICATION</scope>
</reference>
<dbReference type="Proteomes" id="UP000261560">
    <property type="component" value="Unplaced"/>
</dbReference>
<evidence type="ECO:0000256" key="1">
    <source>
        <dbReference type="ARBA" id="ARBA00023157"/>
    </source>
</evidence>
<reference evidence="3" key="2">
    <citation type="submission" date="2025-09" db="UniProtKB">
        <authorList>
            <consortium name="Ensembl"/>
        </authorList>
    </citation>
    <scope>IDENTIFICATION</scope>
</reference>
<dbReference type="Gene3D" id="3.10.100.10">
    <property type="entry name" value="Mannose-Binding Protein A, subunit A"/>
    <property type="match status" value="2"/>
</dbReference>
<dbReference type="Pfam" id="PF00059">
    <property type="entry name" value="Lectin_C"/>
    <property type="match status" value="2"/>
</dbReference>
<evidence type="ECO:0000313" key="4">
    <source>
        <dbReference type="Proteomes" id="UP000261560"/>
    </source>
</evidence>